<comment type="caution">
    <text evidence="1">The sequence shown here is derived from an EMBL/GenBank/DDBJ whole genome shotgun (WGS) entry which is preliminary data.</text>
</comment>
<evidence type="ECO:0008006" key="3">
    <source>
        <dbReference type="Google" id="ProtNLM"/>
    </source>
</evidence>
<evidence type="ECO:0000313" key="1">
    <source>
        <dbReference type="EMBL" id="CAG9621525.1"/>
    </source>
</evidence>
<gene>
    <name evidence="1" type="ORF">BACCIP111883_02298</name>
</gene>
<accession>A0ABM8YNH9</accession>
<protein>
    <recommendedName>
        <fullName evidence="3">SAM-dependent methyltransferase</fullName>
    </recommendedName>
</protein>
<dbReference type="SUPFAM" id="SSF53335">
    <property type="entry name" value="S-adenosyl-L-methionine-dependent methyltransferases"/>
    <property type="match status" value="1"/>
</dbReference>
<dbReference type="InterPro" id="IPR029063">
    <property type="entry name" value="SAM-dependent_MTases_sf"/>
</dbReference>
<dbReference type="Gene3D" id="3.40.50.150">
    <property type="entry name" value="Vaccinia Virus protein VP39"/>
    <property type="match status" value="1"/>
</dbReference>
<keyword evidence="2" id="KW-1185">Reference proteome</keyword>
<proteinExistence type="predicted"/>
<reference evidence="1 2" key="1">
    <citation type="submission" date="2021-10" db="EMBL/GenBank/DDBJ databases">
        <authorList>
            <person name="Criscuolo A."/>
        </authorList>
    </citation>
    <scope>NUCLEOTIDE SEQUENCE [LARGE SCALE GENOMIC DNA]</scope>
    <source>
        <strain evidence="2">CIP 111883</strain>
    </source>
</reference>
<organism evidence="1 2">
    <name type="scientific">Sutcliffiella rhizosphaerae</name>
    <dbReference type="NCBI Taxonomy" id="2880967"/>
    <lineage>
        <taxon>Bacteria</taxon>
        <taxon>Bacillati</taxon>
        <taxon>Bacillota</taxon>
        <taxon>Bacilli</taxon>
        <taxon>Bacillales</taxon>
        <taxon>Bacillaceae</taxon>
        <taxon>Sutcliffiella</taxon>
    </lineage>
</organism>
<dbReference type="RefSeq" id="WP_399207570.1">
    <property type="nucleotide sequence ID" value="NZ_CAKJTJ010000011.1"/>
</dbReference>
<dbReference type="EMBL" id="CAKJTJ010000011">
    <property type="protein sequence ID" value="CAG9621525.1"/>
    <property type="molecule type" value="Genomic_DNA"/>
</dbReference>
<name>A0ABM8YNH9_9BACI</name>
<dbReference type="Proteomes" id="UP000789833">
    <property type="component" value="Unassembled WGS sequence"/>
</dbReference>
<sequence length="182" mass="20706">MTNRIVIGAGEYNNNPGCIHTQEEELSLLRPEDWDRKFEVNSLSAILAEHVWEHLTFEEGIIAAKLCHTYLKTSGYIRCAVPDGYFPNEAYQHIVKIGGSGPKDHPAASHKIVYTYTSLQQMFVLAGFEVRLLEYCDEEGHFHHTNWNREDGIIFRSKQFDPRNQGEQLVSPSLIVDAVKCG</sequence>
<evidence type="ECO:0000313" key="2">
    <source>
        <dbReference type="Proteomes" id="UP000789833"/>
    </source>
</evidence>